<evidence type="ECO:0000256" key="5">
    <source>
        <dbReference type="ARBA" id="ARBA00023136"/>
    </source>
</evidence>
<dbReference type="Proteomes" id="UP001497512">
    <property type="component" value="Chromosome 8"/>
</dbReference>
<dbReference type="Pfam" id="PF07856">
    <property type="entry name" value="Orai-1"/>
    <property type="match status" value="1"/>
</dbReference>
<dbReference type="InterPro" id="IPR012446">
    <property type="entry name" value="CRAC_channel"/>
</dbReference>
<feature type="transmembrane region" description="Helical" evidence="6">
    <location>
        <begin position="222"/>
        <end position="243"/>
    </location>
</feature>
<feature type="transmembrane region" description="Helical" evidence="6">
    <location>
        <begin position="142"/>
        <end position="164"/>
    </location>
</feature>
<dbReference type="InterPro" id="IPR038350">
    <property type="entry name" value="Orai_sf"/>
</dbReference>
<keyword evidence="5 6" id="KW-0472">Membrane</keyword>
<keyword evidence="3 6" id="KW-0812">Transmembrane</keyword>
<dbReference type="EMBL" id="OZ019900">
    <property type="protein sequence ID" value="CAK9234580.1"/>
    <property type="molecule type" value="Genomic_DNA"/>
</dbReference>
<reference evidence="7" key="1">
    <citation type="submission" date="2024-02" db="EMBL/GenBank/DDBJ databases">
        <authorList>
            <consortium name="ELIXIR-Norway"/>
            <consortium name="Elixir Norway"/>
        </authorList>
    </citation>
    <scope>NUCLEOTIDE SEQUENCE</scope>
</reference>
<evidence type="ECO:0000256" key="4">
    <source>
        <dbReference type="ARBA" id="ARBA00022989"/>
    </source>
</evidence>
<keyword evidence="4 6" id="KW-1133">Transmembrane helix</keyword>
<dbReference type="Gene3D" id="1.20.140.140">
    <property type="entry name" value="Calcium release-activated calcium channel protein Orai"/>
    <property type="match status" value="1"/>
</dbReference>
<evidence type="ECO:0000256" key="6">
    <source>
        <dbReference type="SAM" id="Phobius"/>
    </source>
</evidence>
<comment type="similarity">
    <text evidence="2">Belongs to the Orai family.</text>
</comment>
<proteinExistence type="inferred from homology"/>
<evidence type="ECO:0000256" key="2">
    <source>
        <dbReference type="ARBA" id="ARBA00008062"/>
    </source>
</evidence>
<evidence type="ECO:0000313" key="7">
    <source>
        <dbReference type="EMBL" id="CAK9234580.1"/>
    </source>
</evidence>
<protein>
    <submittedName>
        <fullName evidence="7">Uncharacterized protein</fullName>
    </submittedName>
</protein>
<accession>A0ABP0V1H8</accession>
<sequence>MDSVARAQVLLTAWDSSMSQARRDRESIWHEYEVDCRAEDVDFMASERAHRREDTMMQEKRLQWRIEDMEQRNLENARVLWLRFVEKNRRDVEEKTEQLKAISNLAALFAGFAVVTLTQFAIDDSADYSFWNEPSTVLVGLYGVLTALVEGLMTISLVTCTLILGSILKIGKLYVNEDAEEEFIFECHKFCHNFQEGDQPPCPKRTLEAFWEFRCESSWQRAFMCFSFGVCAFVSSLVVIGWVKYRARSVLTAGLFIAICGISILVWMAIQYSWSKFLQIRRLGGGLNRVPTYTISRDGLPFDWQLDELELASKLCSFPRELGFFYTVSWRSGRRNNGRVCSGKFCSILQRRVVSDHWSINFLLLRCILLGHGITSLLQGTTAQRLAAQHQQHFQ</sequence>
<feature type="transmembrane region" description="Helical" evidence="6">
    <location>
        <begin position="105"/>
        <end position="122"/>
    </location>
</feature>
<feature type="transmembrane region" description="Helical" evidence="6">
    <location>
        <begin position="249"/>
        <end position="270"/>
    </location>
</feature>
<comment type="subcellular location">
    <subcellularLocation>
        <location evidence="1">Membrane</location>
        <topology evidence="1">Multi-pass membrane protein</topology>
    </subcellularLocation>
</comment>
<evidence type="ECO:0000256" key="3">
    <source>
        <dbReference type="ARBA" id="ARBA00022692"/>
    </source>
</evidence>
<gene>
    <name evidence="7" type="ORF">CSSPTR1EN2_LOCUS22288</name>
</gene>
<dbReference type="PANTHER" id="PTHR48469">
    <property type="match status" value="1"/>
</dbReference>
<evidence type="ECO:0000256" key="1">
    <source>
        <dbReference type="ARBA" id="ARBA00004141"/>
    </source>
</evidence>
<organism evidence="7 8">
    <name type="scientific">Sphagnum troendelagicum</name>
    <dbReference type="NCBI Taxonomy" id="128251"/>
    <lineage>
        <taxon>Eukaryota</taxon>
        <taxon>Viridiplantae</taxon>
        <taxon>Streptophyta</taxon>
        <taxon>Embryophyta</taxon>
        <taxon>Bryophyta</taxon>
        <taxon>Sphagnophytina</taxon>
        <taxon>Sphagnopsida</taxon>
        <taxon>Sphagnales</taxon>
        <taxon>Sphagnaceae</taxon>
        <taxon>Sphagnum</taxon>
    </lineage>
</organism>
<keyword evidence="8" id="KW-1185">Reference proteome</keyword>
<evidence type="ECO:0000313" key="8">
    <source>
        <dbReference type="Proteomes" id="UP001497512"/>
    </source>
</evidence>
<dbReference type="PANTHER" id="PTHR48469:SF1">
    <property type="match status" value="1"/>
</dbReference>
<name>A0ABP0V1H8_9BRYO</name>